<feature type="compositionally biased region" description="Basic and acidic residues" evidence="1">
    <location>
        <begin position="25"/>
        <end position="60"/>
    </location>
</feature>
<protein>
    <submittedName>
        <fullName evidence="2">Uncharacterized protein</fullName>
    </submittedName>
</protein>
<keyword evidence="3" id="KW-1185">Reference proteome</keyword>
<proteinExistence type="predicted"/>
<gene>
    <name evidence="2" type="ORF">Fot_04705</name>
</gene>
<evidence type="ECO:0000313" key="3">
    <source>
        <dbReference type="Proteomes" id="UP001604277"/>
    </source>
</evidence>
<comment type="caution">
    <text evidence="2">The sequence shown here is derived from an EMBL/GenBank/DDBJ whole genome shotgun (WGS) entry which is preliminary data.</text>
</comment>
<dbReference type="Proteomes" id="UP001604277">
    <property type="component" value="Unassembled WGS sequence"/>
</dbReference>
<reference evidence="3" key="1">
    <citation type="submission" date="2024-07" db="EMBL/GenBank/DDBJ databases">
        <title>Two chromosome-level genome assemblies of Korean endemic species Abeliophyllum distichum and Forsythia ovata (Oleaceae).</title>
        <authorList>
            <person name="Jang H."/>
        </authorList>
    </citation>
    <scope>NUCLEOTIDE SEQUENCE [LARGE SCALE GENOMIC DNA]</scope>
</reference>
<evidence type="ECO:0000313" key="2">
    <source>
        <dbReference type="EMBL" id="KAL2559966.1"/>
    </source>
</evidence>
<dbReference type="AlphaFoldDB" id="A0ABD1XDA9"/>
<feature type="compositionally biased region" description="Basic and acidic residues" evidence="1">
    <location>
        <begin position="125"/>
        <end position="136"/>
    </location>
</feature>
<feature type="compositionally biased region" description="Polar residues" evidence="1">
    <location>
        <begin position="99"/>
        <end position="124"/>
    </location>
</feature>
<evidence type="ECO:0000256" key="1">
    <source>
        <dbReference type="SAM" id="MobiDB-lite"/>
    </source>
</evidence>
<name>A0ABD1XDA9_9LAMI</name>
<dbReference type="EMBL" id="JBFOLJ010000001">
    <property type="protein sequence ID" value="KAL2559966.1"/>
    <property type="molecule type" value="Genomic_DNA"/>
</dbReference>
<accession>A0ABD1XDA9</accession>
<organism evidence="2 3">
    <name type="scientific">Forsythia ovata</name>
    <dbReference type="NCBI Taxonomy" id="205694"/>
    <lineage>
        <taxon>Eukaryota</taxon>
        <taxon>Viridiplantae</taxon>
        <taxon>Streptophyta</taxon>
        <taxon>Embryophyta</taxon>
        <taxon>Tracheophyta</taxon>
        <taxon>Spermatophyta</taxon>
        <taxon>Magnoliopsida</taxon>
        <taxon>eudicotyledons</taxon>
        <taxon>Gunneridae</taxon>
        <taxon>Pentapetalae</taxon>
        <taxon>asterids</taxon>
        <taxon>lamiids</taxon>
        <taxon>Lamiales</taxon>
        <taxon>Oleaceae</taxon>
        <taxon>Forsythieae</taxon>
        <taxon>Forsythia</taxon>
    </lineage>
</organism>
<sequence>MAGSKPGLSYATICLPHTLQDEKMHQKRWEAQKRGQRLKQEVVTKQAEEKKSKAGQEKRPTIPTAQGSRASLKHPAINDGDLEVLEVDGLIRKNKKPRTASSKSVQNQTVGDAEGSSIQDSNPSRSEEKSNEDLGYVKKVLQ</sequence>
<feature type="region of interest" description="Disordered" evidence="1">
    <location>
        <begin position="25"/>
        <end position="142"/>
    </location>
</feature>